<reference evidence="2" key="1">
    <citation type="submission" date="2023-03" db="EMBL/GenBank/DDBJ databases">
        <title>Massive genome expansion in bonnet fungi (Mycena s.s.) driven by repeated elements and novel gene families across ecological guilds.</title>
        <authorList>
            <consortium name="Lawrence Berkeley National Laboratory"/>
            <person name="Harder C.B."/>
            <person name="Miyauchi S."/>
            <person name="Viragh M."/>
            <person name="Kuo A."/>
            <person name="Thoen E."/>
            <person name="Andreopoulos B."/>
            <person name="Lu D."/>
            <person name="Skrede I."/>
            <person name="Drula E."/>
            <person name="Henrissat B."/>
            <person name="Morin E."/>
            <person name="Kohler A."/>
            <person name="Barry K."/>
            <person name="LaButti K."/>
            <person name="Morin E."/>
            <person name="Salamov A."/>
            <person name="Lipzen A."/>
            <person name="Mereny Z."/>
            <person name="Hegedus B."/>
            <person name="Baldrian P."/>
            <person name="Stursova M."/>
            <person name="Weitz H."/>
            <person name="Taylor A."/>
            <person name="Grigoriev I.V."/>
            <person name="Nagy L.G."/>
            <person name="Martin F."/>
            <person name="Kauserud H."/>
        </authorList>
    </citation>
    <scope>NUCLEOTIDE SEQUENCE</scope>
    <source>
        <strain evidence="2">CBHHK188m</strain>
    </source>
</reference>
<evidence type="ECO:0000313" key="2">
    <source>
        <dbReference type="EMBL" id="KAJ7760241.1"/>
    </source>
</evidence>
<feature type="region of interest" description="Disordered" evidence="1">
    <location>
        <begin position="66"/>
        <end position="89"/>
    </location>
</feature>
<evidence type="ECO:0000256" key="1">
    <source>
        <dbReference type="SAM" id="MobiDB-lite"/>
    </source>
</evidence>
<comment type="caution">
    <text evidence="2">The sequence shown here is derived from an EMBL/GenBank/DDBJ whole genome shotgun (WGS) entry which is preliminary data.</text>
</comment>
<keyword evidence="3" id="KW-1185">Reference proteome</keyword>
<name>A0AAD7J9N3_9AGAR</name>
<dbReference type="AlphaFoldDB" id="A0AAD7J9N3"/>
<proteinExistence type="predicted"/>
<sequence length="212" mass="23527">MLLHGSLLKRLSTPNIVRGIREETTSIDRKETPMIALLGSGAIQTLHHAHGVRQRFVGVCQELSRVRDGRGKPGPREESPRPVNINEVGGTRTHGVMVETFDCTSWSELIRRAIMLADGGFSKLGKSVKPEMLFDTLLASRRESCAWKMGAGSLTPELQERDGSGCVSANAERTPEVFRRVFEPDKLVEFEDSTTVNGVHASTQMTERQKER</sequence>
<dbReference type="EMBL" id="JARJLG010000049">
    <property type="protein sequence ID" value="KAJ7760241.1"/>
    <property type="molecule type" value="Genomic_DNA"/>
</dbReference>
<accession>A0AAD7J9N3</accession>
<organism evidence="2 3">
    <name type="scientific">Mycena maculata</name>
    <dbReference type="NCBI Taxonomy" id="230809"/>
    <lineage>
        <taxon>Eukaryota</taxon>
        <taxon>Fungi</taxon>
        <taxon>Dikarya</taxon>
        <taxon>Basidiomycota</taxon>
        <taxon>Agaricomycotina</taxon>
        <taxon>Agaricomycetes</taxon>
        <taxon>Agaricomycetidae</taxon>
        <taxon>Agaricales</taxon>
        <taxon>Marasmiineae</taxon>
        <taxon>Mycenaceae</taxon>
        <taxon>Mycena</taxon>
    </lineage>
</organism>
<evidence type="ECO:0000313" key="3">
    <source>
        <dbReference type="Proteomes" id="UP001215280"/>
    </source>
</evidence>
<dbReference type="Proteomes" id="UP001215280">
    <property type="component" value="Unassembled WGS sequence"/>
</dbReference>
<gene>
    <name evidence="2" type="ORF">DFH07DRAFT_771866</name>
</gene>
<protein>
    <submittedName>
        <fullName evidence="2">Uncharacterized protein</fullName>
    </submittedName>
</protein>
<feature type="compositionally biased region" description="Basic and acidic residues" evidence="1">
    <location>
        <begin position="66"/>
        <end position="80"/>
    </location>
</feature>